<evidence type="ECO:0000313" key="3">
    <source>
        <dbReference type="Proteomes" id="UP001142055"/>
    </source>
</evidence>
<keyword evidence="1" id="KW-1133">Transmembrane helix</keyword>
<keyword evidence="3" id="KW-1185">Reference proteome</keyword>
<dbReference type="AlphaFoldDB" id="A0A9Q0RTN8"/>
<evidence type="ECO:0000313" key="2">
    <source>
        <dbReference type="EMBL" id="KAJ6225626.1"/>
    </source>
</evidence>
<gene>
    <name evidence="2" type="ORF">RDWZM_004171</name>
</gene>
<dbReference type="OMA" id="YELITIH"/>
<comment type="caution">
    <text evidence="2">The sequence shown here is derived from an EMBL/GenBank/DDBJ whole genome shotgun (WGS) entry which is preliminary data.</text>
</comment>
<keyword evidence="1" id="KW-0472">Membrane</keyword>
<dbReference type="Proteomes" id="UP001142055">
    <property type="component" value="Chromosome 1"/>
</dbReference>
<sequence length="184" mass="21378">MSFHSKLFFIVFLVIYELITIHSAIVTNSNGVNQLMKTNEEPNTLSCPHPWIEAFLTPCKCDPEKPNQLRCSGRSVNNYSLDIMNYRLKFISKHQQFLKEFQLRNELLRTMAQFDTVLINNTRLTTLNSPVFRYFPIRNIILDSDHRLRRVRLANSFGSHNNVSSIVDLDSLTIINMKDVSIDV</sequence>
<evidence type="ECO:0000256" key="1">
    <source>
        <dbReference type="SAM" id="Phobius"/>
    </source>
</evidence>
<proteinExistence type="predicted"/>
<reference evidence="2" key="1">
    <citation type="submission" date="2022-12" db="EMBL/GenBank/DDBJ databases">
        <title>Genome assemblies of Blomia tropicalis.</title>
        <authorList>
            <person name="Cui Y."/>
        </authorList>
    </citation>
    <scope>NUCLEOTIDE SEQUENCE</scope>
    <source>
        <tissue evidence="2">Adult mites</tissue>
    </source>
</reference>
<dbReference type="EMBL" id="JAPWDV010000001">
    <property type="protein sequence ID" value="KAJ6225626.1"/>
    <property type="molecule type" value="Genomic_DNA"/>
</dbReference>
<feature type="transmembrane region" description="Helical" evidence="1">
    <location>
        <begin position="7"/>
        <end position="26"/>
    </location>
</feature>
<accession>A0A9Q0RTN8</accession>
<name>A0A9Q0RTN8_BLOTA</name>
<protein>
    <submittedName>
        <fullName evidence="2">Uncharacterized protein</fullName>
    </submittedName>
</protein>
<organism evidence="2 3">
    <name type="scientific">Blomia tropicalis</name>
    <name type="common">Mite</name>
    <dbReference type="NCBI Taxonomy" id="40697"/>
    <lineage>
        <taxon>Eukaryota</taxon>
        <taxon>Metazoa</taxon>
        <taxon>Ecdysozoa</taxon>
        <taxon>Arthropoda</taxon>
        <taxon>Chelicerata</taxon>
        <taxon>Arachnida</taxon>
        <taxon>Acari</taxon>
        <taxon>Acariformes</taxon>
        <taxon>Sarcoptiformes</taxon>
        <taxon>Astigmata</taxon>
        <taxon>Glycyphagoidea</taxon>
        <taxon>Echimyopodidae</taxon>
        <taxon>Blomia</taxon>
    </lineage>
</organism>
<keyword evidence="1" id="KW-0812">Transmembrane</keyword>